<feature type="domain" description="VOC" evidence="1">
    <location>
        <begin position="13"/>
        <end position="136"/>
    </location>
</feature>
<protein>
    <recommendedName>
        <fullName evidence="1">VOC domain-containing protein</fullName>
    </recommendedName>
</protein>
<dbReference type="InterPro" id="IPR037523">
    <property type="entry name" value="VOC_core"/>
</dbReference>
<dbReference type="Pfam" id="PF22659">
    <property type="entry name" value="YycE-like_C"/>
    <property type="match status" value="1"/>
</dbReference>
<gene>
    <name evidence="2" type="ORF">BK138_21225</name>
</gene>
<keyword evidence="3" id="KW-1185">Reference proteome</keyword>
<evidence type="ECO:0000313" key="3">
    <source>
        <dbReference type="Proteomes" id="UP000187172"/>
    </source>
</evidence>
<accession>A0A1R1ELB3</accession>
<name>A0A1R1ELB3_9BACL</name>
<dbReference type="InterPro" id="IPR058998">
    <property type="entry name" value="YycE-like_N"/>
</dbReference>
<dbReference type="STRING" id="297318.BK138_21225"/>
<organism evidence="2 3">
    <name type="scientific">Paenibacillus rhizosphaerae</name>
    <dbReference type="NCBI Taxonomy" id="297318"/>
    <lineage>
        <taxon>Bacteria</taxon>
        <taxon>Bacillati</taxon>
        <taxon>Bacillota</taxon>
        <taxon>Bacilli</taxon>
        <taxon>Bacillales</taxon>
        <taxon>Paenibacillaceae</taxon>
        <taxon>Paenibacillus</taxon>
    </lineage>
</organism>
<dbReference type="EMBL" id="MRTP01000006">
    <property type="protein sequence ID" value="OMF52607.1"/>
    <property type="molecule type" value="Genomic_DNA"/>
</dbReference>
<dbReference type="Pfam" id="PF22658">
    <property type="entry name" value="YycE-like_N"/>
    <property type="match status" value="1"/>
</dbReference>
<dbReference type="PROSITE" id="PS51819">
    <property type="entry name" value="VOC"/>
    <property type="match status" value="1"/>
</dbReference>
<dbReference type="RefSeq" id="WP_076172780.1">
    <property type="nucleotide sequence ID" value="NZ_MRTP01000006.1"/>
</dbReference>
<sequence>MDNNPVWSEQMPAVQFRVARPTHQIEKIKQFYHEGLGLPVIGSFQQHQGYDGVMFGLPDSAYHLEFTQHEHGVPVPPPSEDNLLVFYIPDADKRNAIAQRLQAMGYPAVKAENPYWDVNGITICDPDGWRIVLQNTSGL</sequence>
<dbReference type="SUPFAM" id="SSF54593">
    <property type="entry name" value="Glyoxalase/Bleomycin resistance protein/Dihydroxybiphenyl dioxygenase"/>
    <property type="match status" value="1"/>
</dbReference>
<dbReference type="InterPro" id="IPR029068">
    <property type="entry name" value="Glyas_Bleomycin-R_OHBP_Dase"/>
</dbReference>
<comment type="caution">
    <text evidence="2">The sequence shown here is derived from an EMBL/GenBank/DDBJ whole genome shotgun (WGS) entry which is preliminary data.</text>
</comment>
<evidence type="ECO:0000259" key="1">
    <source>
        <dbReference type="PROSITE" id="PS51819"/>
    </source>
</evidence>
<dbReference type="CDD" id="cd06587">
    <property type="entry name" value="VOC"/>
    <property type="match status" value="1"/>
</dbReference>
<dbReference type="AlphaFoldDB" id="A0A1R1ELB3"/>
<dbReference type="InterPro" id="IPR058997">
    <property type="entry name" value="YycE-like_C"/>
</dbReference>
<dbReference type="Proteomes" id="UP000187172">
    <property type="component" value="Unassembled WGS sequence"/>
</dbReference>
<reference evidence="2 3" key="1">
    <citation type="submission" date="2016-11" db="EMBL/GenBank/DDBJ databases">
        <title>Paenibacillus species isolates.</title>
        <authorList>
            <person name="Beno S.M."/>
        </authorList>
    </citation>
    <scope>NUCLEOTIDE SEQUENCE [LARGE SCALE GENOMIC DNA]</scope>
    <source>
        <strain evidence="2 3">FSL R5-0378</strain>
    </source>
</reference>
<evidence type="ECO:0000313" key="2">
    <source>
        <dbReference type="EMBL" id="OMF52607.1"/>
    </source>
</evidence>
<dbReference type="Gene3D" id="3.10.180.10">
    <property type="entry name" value="2,3-Dihydroxybiphenyl 1,2-Dioxygenase, domain 1"/>
    <property type="match status" value="1"/>
</dbReference>
<proteinExistence type="predicted"/>